<accession>A0A8B6CCJ1</accession>
<keyword evidence="4" id="KW-1133">Transmembrane helix</keyword>
<keyword evidence="5" id="KW-0472">Membrane</keyword>
<evidence type="ECO:0000256" key="4">
    <source>
        <dbReference type="ARBA" id="ARBA00022989"/>
    </source>
</evidence>
<evidence type="ECO:0000313" key="8">
    <source>
        <dbReference type="Proteomes" id="UP000596742"/>
    </source>
</evidence>
<gene>
    <name evidence="7" type="ORF">MGAL_10B015700</name>
</gene>
<evidence type="ECO:0000256" key="3">
    <source>
        <dbReference type="ARBA" id="ARBA00022729"/>
    </source>
</evidence>
<dbReference type="Pfam" id="PF13676">
    <property type="entry name" value="TIR_2"/>
    <property type="match status" value="1"/>
</dbReference>
<dbReference type="GO" id="GO:0007165">
    <property type="term" value="P:signal transduction"/>
    <property type="evidence" value="ECO:0007669"/>
    <property type="project" value="InterPro"/>
</dbReference>
<dbReference type="CDD" id="cd23835">
    <property type="entry name" value="DRWD-N_CENP-O"/>
    <property type="match status" value="1"/>
</dbReference>
<dbReference type="SUPFAM" id="SSF52200">
    <property type="entry name" value="Toll/Interleukin receptor TIR domain"/>
    <property type="match status" value="1"/>
</dbReference>
<dbReference type="InterPro" id="IPR035897">
    <property type="entry name" value="Toll_tir_struct_dom_sf"/>
</dbReference>
<evidence type="ECO:0000256" key="2">
    <source>
        <dbReference type="ARBA" id="ARBA00022692"/>
    </source>
</evidence>
<comment type="subcellular location">
    <subcellularLocation>
        <location evidence="1">Membrane</location>
    </subcellularLocation>
</comment>
<dbReference type="PANTHER" id="PTHR24365">
    <property type="entry name" value="TOLL-LIKE RECEPTOR"/>
    <property type="match status" value="1"/>
</dbReference>
<evidence type="ECO:0000256" key="5">
    <source>
        <dbReference type="ARBA" id="ARBA00023136"/>
    </source>
</evidence>
<dbReference type="Gene3D" id="3.40.50.10140">
    <property type="entry name" value="Toll/interleukin-1 receptor homology (TIR) domain"/>
    <property type="match status" value="1"/>
</dbReference>
<dbReference type="PROSITE" id="PS50104">
    <property type="entry name" value="TIR"/>
    <property type="match status" value="1"/>
</dbReference>
<dbReference type="SMART" id="SM00255">
    <property type="entry name" value="TIR"/>
    <property type="match status" value="1"/>
</dbReference>
<dbReference type="PANTHER" id="PTHR24365:SF530">
    <property type="entry name" value="MSTPROX-RELATED"/>
    <property type="match status" value="1"/>
</dbReference>
<dbReference type="GO" id="GO:0038023">
    <property type="term" value="F:signaling receptor activity"/>
    <property type="evidence" value="ECO:0007669"/>
    <property type="project" value="TreeGrafter"/>
</dbReference>
<reference evidence="7" key="1">
    <citation type="submission" date="2018-11" db="EMBL/GenBank/DDBJ databases">
        <authorList>
            <person name="Alioto T."/>
            <person name="Alioto T."/>
        </authorList>
    </citation>
    <scope>NUCLEOTIDE SEQUENCE</scope>
</reference>
<organism evidence="7 8">
    <name type="scientific">Mytilus galloprovincialis</name>
    <name type="common">Mediterranean mussel</name>
    <dbReference type="NCBI Taxonomy" id="29158"/>
    <lineage>
        <taxon>Eukaryota</taxon>
        <taxon>Metazoa</taxon>
        <taxon>Spiralia</taxon>
        <taxon>Lophotrochozoa</taxon>
        <taxon>Mollusca</taxon>
        <taxon>Bivalvia</taxon>
        <taxon>Autobranchia</taxon>
        <taxon>Pteriomorphia</taxon>
        <taxon>Mytilida</taxon>
        <taxon>Mytiloidea</taxon>
        <taxon>Mytilidae</taxon>
        <taxon>Mytilinae</taxon>
        <taxon>Mytilus</taxon>
    </lineage>
</organism>
<dbReference type="Proteomes" id="UP000596742">
    <property type="component" value="Unassembled WGS sequence"/>
</dbReference>
<proteinExistence type="predicted"/>
<dbReference type="InterPro" id="IPR000157">
    <property type="entry name" value="TIR_dom"/>
</dbReference>
<feature type="domain" description="TIR" evidence="6">
    <location>
        <begin position="13"/>
        <end position="154"/>
    </location>
</feature>
<keyword evidence="2" id="KW-0812">Transmembrane</keyword>
<sequence length="399" mass="46735">MKLRNYEELTQDYPHDAFISYSHSDLEWVKDFHDNLKSMGFKLCLDAKDFIAGCGIENVLNAIDSSRKVIFIITDNFLKSTWGSYEMEMTRMHAFQKGREDMVIVVVKDNIKVTDMPEVMKNMWFKITCIQWPNDDNLPYNTEGIFYEKMKMSLQRREDTSLLYSRNSAISENNVSLEEDTPERDTEELTDVKSHHRELSTLMDCYRLTGFSVFSVDNTNIIFSYDTSHKGICHETFYLEIQDLENENFKVMRHSFPGFIPVLDLEETLLKVDPRQFLLKLNELLVLHLITRREEAKIVQGKLNVDYSEPVDFIEIKIGNSSDILQLEFQLAYTDLLHTMPTKTRLTVIVNDDSEGHGVKPKEKLVKEWKNNLQTELLTDAVFNIMKDYKNLTSYQFDK</sequence>
<dbReference type="GO" id="GO:0005886">
    <property type="term" value="C:plasma membrane"/>
    <property type="evidence" value="ECO:0007669"/>
    <property type="project" value="TreeGrafter"/>
</dbReference>
<dbReference type="OrthoDB" id="6108338at2759"/>
<protein>
    <recommendedName>
        <fullName evidence="6">TIR domain-containing protein</fullName>
    </recommendedName>
</protein>
<evidence type="ECO:0000313" key="7">
    <source>
        <dbReference type="EMBL" id="VDI03054.1"/>
    </source>
</evidence>
<dbReference type="AlphaFoldDB" id="A0A8B6CCJ1"/>
<comment type="caution">
    <text evidence="7">The sequence shown here is derived from an EMBL/GenBank/DDBJ whole genome shotgun (WGS) entry which is preliminary data.</text>
</comment>
<evidence type="ECO:0000259" key="6">
    <source>
        <dbReference type="PROSITE" id="PS50104"/>
    </source>
</evidence>
<evidence type="ECO:0000256" key="1">
    <source>
        <dbReference type="ARBA" id="ARBA00004370"/>
    </source>
</evidence>
<name>A0A8B6CCJ1_MYTGA</name>
<keyword evidence="8" id="KW-1185">Reference proteome</keyword>
<dbReference type="EMBL" id="UYJE01001561">
    <property type="protein sequence ID" value="VDI03054.1"/>
    <property type="molecule type" value="Genomic_DNA"/>
</dbReference>
<keyword evidence="3" id="KW-0732">Signal</keyword>